<dbReference type="InterPro" id="IPR050231">
    <property type="entry name" value="Iron_ascorbate_oxido_reductase"/>
</dbReference>
<proteinExistence type="inferred from homology"/>
<dbReference type="PROSITE" id="PS51471">
    <property type="entry name" value="FE2OG_OXY"/>
    <property type="match status" value="1"/>
</dbReference>
<dbReference type="Proteomes" id="UP001530315">
    <property type="component" value="Unassembled WGS sequence"/>
</dbReference>
<evidence type="ECO:0000256" key="1">
    <source>
        <dbReference type="RuleBase" id="RU003682"/>
    </source>
</evidence>
<dbReference type="GO" id="GO:0016491">
    <property type="term" value="F:oxidoreductase activity"/>
    <property type="evidence" value="ECO:0007669"/>
    <property type="project" value="UniProtKB-KW"/>
</dbReference>
<dbReference type="InterPro" id="IPR027443">
    <property type="entry name" value="IPNS-like_sf"/>
</dbReference>
<evidence type="ECO:0000313" key="4">
    <source>
        <dbReference type="EMBL" id="KAL3762812.1"/>
    </source>
</evidence>
<feature type="region of interest" description="Disordered" evidence="2">
    <location>
        <begin position="214"/>
        <end position="233"/>
    </location>
</feature>
<dbReference type="EMBL" id="JALLAZ020001815">
    <property type="protein sequence ID" value="KAL3762812.1"/>
    <property type="molecule type" value="Genomic_DNA"/>
</dbReference>
<keyword evidence="1" id="KW-0408">Iron</keyword>
<dbReference type="InterPro" id="IPR044861">
    <property type="entry name" value="IPNS-like_FE2OG_OXY"/>
</dbReference>
<name>A0ABD3MGV0_9STRA</name>
<dbReference type="InterPro" id="IPR005123">
    <property type="entry name" value="Oxoglu/Fe-dep_dioxygenase_dom"/>
</dbReference>
<keyword evidence="5" id="KW-1185">Reference proteome</keyword>
<dbReference type="Pfam" id="PF03171">
    <property type="entry name" value="2OG-FeII_Oxy"/>
    <property type="match status" value="1"/>
</dbReference>
<gene>
    <name evidence="4" type="ORF">ACHAW5_011270</name>
</gene>
<feature type="domain" description="Fe2OG dioxygenase" evidence="3">
    <location>
        <begin position="95"/>
        <end position="202"/>
    </location>
</feature>
<dbReference type="GO" id="GO:0046872">
    <property type="term" value="F:metal ion binding"/>
    <property type="evidence" value="ECO:0007669"/>
    <property type="project" value="UniProtKB-KW"/>
</dbReference>
<feature type="compositionally biased region" description="Acidic residues" evidence="2">
    <location>
        <begin position="30"/>
        <end position="40"/>
    </location>
</feature>
<evidence type="ECO:0000313" key="5">
    <source>
        <dbReference type="Proteomes" id="UP001530315"/>
    </source>
</evidence>
<dbReference type="PANTHER" id="PTHR47990">
    <property type="entry name" value="2-OXOGLUTARATE (2OG) AND FE(II)-DEPENDENT OXYGENASE SUPERFAMILY PROTEIN-RELATED"/>
    <property type="match status" value="1"/>
</dbReference>
<evidence type="ECO:0000259" key="3">
    <source>
        <dbReference type="PROSITE" id="PS51471"/>
    </source>
</evidence>
<dbReference type="Gene3D" id="2.60.120.330">
    <property type="entry name" value="B-lactam Antibiotic, Isopenicillin N Synthase, Chain"/>
    <property type="match status" value="1"/>
</dbReference>
<accession>A0ABD3MGV0</accession>
<comment type="caution">
    <text evidence="4">The sequence shown here is derived from an EMBL/GenBank/DDBJ whole genome shotgun (WGS) entry which is preliminary data.</text>
</comment>
<dbReference type="PRINTS" id="PR00682">
    <property type="entry name" value="IPNSYNTHASE"/>
</dbReference>
<feature type="compositionally biased region" description="Basic and acidic residues" evidence="2">
    <location>
        <begin position="214"/>
        <end position="224"/>
    </location>
</feature>
<evidence type="ECO:0000256" key="2">
    <source>
        <dbReference type="SAM" id="MobiDB-lite"/>
    </source>
</evidence>
<dbReference type="SUPFAM" id="SSF51197">
    <property type="entry name" value="Clavaminate synthase-like"/>
    <property type="match status" value="1"/>
</dbReference>
<keyword evidence="1" id="KW-0560">Oxidoreductase</keyword>
<dbReference type="AlphaFoldDB" id="A0ABD3MGV0"/>
<comment type="similarity">
    <text evidence="1">Belongs to the iron/ascorbate-dependent oxidoreductase family.</text>
</comment>
<protein>
    <recommendedName>
        <fullName evidence="3">Fe2OG dioxygenase domain-containing protein</fullName>
    </recommendedName>
</protein>
<feature type="region of interest" description="Disordered" evidence="2">
    <location>
        <begin position="24"/>
        <end position="49"/>
    </location>
</feature>
<keyword evidence="1" id="KW-0479">Metal-binding</keyword>
<sequence>MEGAMDAARRFFRLDLETKMRVRRRKMRDECDDRDNDDDGGGGKGGGGGYQAELIELSDKLLLALGRSLNHDPNGPSGGGGAAVAEDYFVSRSRKPMCTLRLLHYPPVDDCDGGDGGASGSLGCGAHTDYGLFTILQQDSIGGLQVRNRGGRWIDAKPLKGSFVINVGDMLSRWTNSEYASTVHRVVSRGGDRYSVPFFFNPDFDAVVKPLRKEGLEESERGPDDDGDGGGQTALEILKDRYNGTFTKIEMKS</sequence>
<organism evidence="4 5">
    <name type="scientific">Stephanodiscus triporus</name>
    <dbReference type="NCBI Taxonomy" id="2934178"/>
    <lineage>
        <taxon>Eukaryota</taxon>
        <taxon>Sar</taxon>
        <taxon>Stramenopiles</taxon>
        <taxon>Ochrophyta</taxon>
        <taxon>Bacillariophyta</taxon>
        <taxon>Coscinodiscophyceae</taxon>
        <taxon>Thalassiosirophycidae</taxon>
        <taxon>Stephanodiscales</taxon>
        <taxon>Stephanodiscaceae</taxon>
        <taxon>Stephanodiscus</taxon>
    </lineage>
</organism>
<reference evidence="4 5" key="1">
    <citation type="submission" date="2024-10" db="EMBL/GenBank/DDBJ databases">
        <title>Updated reference genomes for cyclostephanoid diatoms.</title>
        <authorList>
            <person name="Roberts W.R."/>
            <person name="Alverson A.J."/>
        </authorList>
    </citation>
    <scope>NUCLEOTIDE SEQUENCE [LARGE SCALE GENOMIC DNA]</scope>
    <source>
        <strain evidence="4 5">AJA276-08</strain>
    </source>
</reference>